<feature type="compositionally biased region" description="Polar residues" evidence="1">
    <location>
        <begin position="55"/>
        <end position="73"/>
    </location>
</feature>
<feature type="region of interest" description="Disordered" evidence="1">
    <location>
        <begin position="48"/>
        <end position="109"/>
    </location>
</feature>
<dbReference type="Proteomes" id="UP001201549">
    <property type="component" value="Unassembled WGS sequence"/>
</dbReference>
<dbReference type="RefSeq" id="WP_238898206.1">
    <property type="nucleotide sequence ID" value="NZ_JAKOGG010000020.1"/>
</dbReference>
<gene>
    <name evidence="2" type="ORF">L9G74_18270</name>
</gene>
<reference evidence="3" key="2">
    <citation type="submission" date="2023-07" db="EMBL/GenBank/DDBJ databases">
        <title>Shewanella mangrovi sp. nov., an acetaldehyde- degrading bacterium isolated from mangrove sediment.</title>
        <authorList>
            <person name="Liu Y."/>
        </authorList>
    </citation>
    <scope>NUCLEOTIDE SEQUENCE [LARGE SCALE GENOMIC DNA]</scope>
    <source>
        <strain evidence="3">C32</strain>
    </source>
</reference>
<evidence type="ECO:0000256" key="1">
    <source>
        <dbReference type="SAM" id="MobiDB-lite"/>
    </source>
</evidence>
<sequence>MNSYDDVAALKSKIAQKELDFQTFNDKPITFSSSWALLNELLHGVEQPKAPRSAKWTTPQPTSVTQAQPTASAVTDEPVVPTTDATAPETSASNTPASDLSSILKKVSR</sequence>
<name>A0ABT2FPX0_9GAMM</name>
<protein>
    <recommendedName>
        <fullName evidence="4">Cellulose biosynthesis protein BcsO</fullName>
    </recommendedName>
</protein>
<organism evidence="2 3">
    <name type="scientific">Shewanella electrica</name>
    <dbReference type="NCBI Taxonomy" id="515560"/>
    <lineage>
        <taxon>Bacteria</taxon>
        <taxon>Pseudomonadati</taxon>
        <taxon>Pseudomonadota</taxon>
        <taxon>Gammaproteobacteria</taxon>
        <taxon>Alteromonadales</taxon>
        <taxon>Shewanellaceae</taxon>
        <taxon>Shewanella</taxon>
    </lineage>
</organism>
<dbReference type="EMBL" id="JAKOGG010000020">
    <property type="protein sequence ID" value="MCS4558387.1"/>
    <property type="molecule type" value="Genomic_DNA"/>
</dbReference>
<evidence type="ECO:0000313" key="3">
    <source>
        <dbReference type="Proteomes" id="UP001201549"/>
    </source>
</evidence>
<evidence type="ECO:0008006" key="4">
    <source>
        <dbReference type="Google" id="ProtNLM"/>
    </source>
</evidence>
<proteinExistence type="predicted"/>
<evidence type="ECO:0000313" key="2">
    <source>
        <dbReference type="EMBL" id="MCS4558387.1"/>
    </source>
</evidence>
<keyword evidence="3" id="KW-1185">Reference proteome</keyword>
<comment type="caution">
    <text evidence="2">The sequence shown here is derived from an EMBL/GenBank/DDBJ whole genome shotgun (WGS) entry which is preliminary data.</text>
</comment>
<accession>A0ABT2FPX0</accession>
<reference evidence="2 3" key="1">
    <citation type="submission" date="2022-02" db="EMBL/GenBank/DDBJ databases">
        <authorList>
            <person name="Zhuang L."/>
        </authorList>
    </citation>
    <scope>NUCLEOTIDE SEQUENCE [LARGE SCALE GENOMIC DNA]</scope>
    <source>
        <strain evidence="2 3">C32</strain>
    </source>
</reference>
<feature type="compositionally biased region" description="Polar residues" evidence="1">
    <location>
        <begin position="83"/>
        <end position="101"/>
    </location>
</feature>